<dbReference type="SMART" id="SM00530">
    <property type="entry name" value="HTH_XRE"/>
    <property type="match status" value="1"/>
</dbReference>
<keyword evidence="1" id="KW-0805">Transcription regulation</keyword>
<dbReference type="GO" id="GO:0003677">
    <property type="term" value="F:DNA binding"/>
    <property type="evidence" value="ECO:0007669"/>
    <property type="project" value="UniProtKB-KW"/>
</dbReference>
<protein>
    <submittedName>
        <fullName evidence="5">Transcriptional regulator, XRE family</fullName>
    </submittedName>
</protein>
<reference evidence="5" key="1">
    <citation type="submission" date="2009-06" db="EMBL/GenBank/DDBJ databases">
        <title>Complete sequence of chromosome 1 of Variovorax paradoxus S110.</title>
        <authorList>
            <consortium name="US DOE Joint Genome Institute"/>
            <person name="Lucas S."/>
            <person name="Copeland A."/>
            <person name="Lapidus A."/>
            <person name="Glavina del Rio T."/>
            <person name="Tice H."/>
            <person name="Bruce D."/>
            <person name="Goodwin L."/>
            <person name="Pitluck S."/>
            <person name="Chertkov O."/>
            <person name="Brettin T."/>
            <person name="Detter J.C."/>
            <person name="Han C."/>
            <person name="Larimer F."/>
            <person name="Land M."/>
            <person name="Hauser L."/>
            <person name="Kyrpides N."/>
            <person name="Ovchinnikova G."/>
            <person name="Orwin P."/>
            <person name="Leadbetter J.R."/>
            <person name="Spain J.C."/>
            <person name="Han J.I."/>
        </authorList>
    </citation>
    <scope>NUCLEOTIDE SEQUENCE</scope>
    <source>
        <strain evidence="5">S110</strain>
    </source>
</reference>
<feature type="domain" description="HTH cro/C1-type" evidence="4">
    <location>
        <begin position="22"/>
        <end position="76"/>
    </location>
</feature>
<dbReference type="InterPro" id="IPR050807">
    <property type="entry name" value="TransReg_Diox_bact_type"/>
</dbReference>
<accession>C5CKG1</accession>
<organism evidence="5">
    <name type="scientific">Variovorax paradoxus (strain S110)</name>
    <dbReference type="NCBI Taxonomy" id="543728"/>
    <lineage>
        <taxon>Bacteria</taxon>
        <taxon>Pseudomonadati</taxon>
        <taxon>Pseudomonadota</taxon>
        <taxon>Betaproteobacteria</taxon>
        <taxon>Burkholderiales</taxon>
        <taxon>Comamonadaceae</taxon>
        <taxon>Variovorax</taxon>
    </lineage>
</organism>
<evidence type="ECO:0000259" key="4">
    <source>
        <dbReference type="PROSITE" id="PS50943"/>
    </source>
</evidence>
<keyword evidence="3" id="KW-0804">Transcription</keyword>
<dbReference type="STRING" id="543728.Vapar_0596"/>
<dbReference type="CDD" id="cd00093">
    <property type="entry name" value="HTH_XRE"/>
    <property type="match status" value="1"/>
</dbReference>
<keyword evidence="2" id="KW-0238">DNA-binding</keyword>
<dbReference type="PROSITE" id="PS50943">
    <property type="entry name" value="HTH_CROC1"/>
    <property type="match status" value="1"/>
</dbReference>
<dbReference type="InterPro" id="IPR001387">
    <property type="entry name" value="Cro/C1-type_HTH"/>
</dbReference>
<evidence type="ECO:0000256" key="1">
    <source>
        <dbReference type="ARBA" id="ARBA00023015"/>
    </source>
</evidence>
<dbReference type="PANTHER" id="PTHR46797:SF23">
    <property type="entry name" value="HTH-TYPE TRANSCRIPTIONAL REGULATOR SUTR"/>
    <property type="match status" value="1"/>
</dbReference>
<dbReference type="Pfam" id="PF01381">
    <property type="entry name" value="HTH_3"/>
    <property type="match status" value="1"/>
</dbReference>
<proteinExistence type="predicted"/>
<dbReference type="eggNOG" id="COG1396">
    <property type="taxonomic scope" value="Bacteria"/>
</dbReference>
<dbReference type="EMBL" id="CP001635">
    <property type="protein sequence ID" value="ACS17259.1"/>
    <property type="molecule type" value="Genomic_DNA"/>
</dbReference>
<evidence type="ECO:0000256" key="2">
    <source>
        <dbReference type="ARBA" id="ARBA00023125"/>
    </source>
</evidence>
<evidence type="ECO:0000313" key="5">
    <source>
        <dbReference type="EMBL" id="ACS17259.1"/>
    </source>
</evidence>
<dbReference type="GO" id="GO:0003700">
    <property type="term" value="F:DNA-binding transcription factor activity"/>
    <property type="evidence" value="ECO:0007669"/>
    <property type="project" value="TreeGrafter"/>
</dbReference>
<gene>
    <name evidence="5" type="ordered locus">Vapar_0596</name>
</gene>
<dbReference type="OrthoDB" id="1097442at2"/>
<evidence type="ECO:0000256" key="3">
    <source>
        <dbReference type="ARBA" id="ARBA00023163"/>
    </source>
</evidence>
<name>C5CKG1_VARPS</name>
<dbReference type="HOGENOM" id="CLU_066192_29_1_4"/>
<dbReference type="SUPFAM" id="SSF47413">
    <property type="entry name" value="lambda repressor-like DNA-binding domains"/>
    <property type="match status" value="1"/>
</dbReference>
<dbReference type="AlphaFoldDB" id="C5CKG1"/>
<dbReference type="GO" id="GO:0005829">
    <property type="term" value="C:cytosol"/>
    <property type="evidence" value="ECO:0007669"/>
    <property type="project" value="TreeGrafter"/>
</dbReference>
<dbReference type="KEGG" id="vap:Vapar_0596"/>
<dbReference type="InterPro" id="IPR010982">
    <property type="entry name" value="Lambda_DNA-bd_dom_sf"/>
</dbReference>
<sequence>MPKSTSKLVSKEDVQWQFGVAVRRLRDARELTQEQLADFSDMHVTYISQIERGLKNVSLFNIHRLAHALSVAPSELLSASHLQGQGTRHE</sequence>
<dbReference type="PANTHER" id="PTHR46797">
    <property type="entry name" value="HTH-TYPE TRANSCRIPTIONAL REGULATOR"/>
    <property type="match status" value="1"/>
</dbReference>
<dbReference type="Gene3D" id="1.10.260.40">
    <property type="entry name" value="lambda repressor-like DNA-binding domains"/>
    <property type="match status" value="1"/>
</dbReference>